<protein>
    <submittedName>
        <fullName evidence="3">LytR cell envelope-related transcriptional attenuator</fullName>
    </submittedName>
</protein>
<name>A0A222VWN7_9PSEU</name>
<dbReference type="AlphaFoldDB" id="A0A222VWN7"/>
<organism evidence="3 4">
    <name type="scientific">Prauserella marina</name>
    <dbReference type="NCBI Taxonomy" id="530584"/>
    <lineage>
        <taxon>Bacteria</taxon>
        <taxon>Bacillati</taxon>
        <taxon>Actinomycetota</taxon>
        <taxon>Actinomycetes</taxon>
        <taxon>Pseudonocardiales</taxon>
        <taxon>Pseudonocardiaceae</taxon>
        <taxon>Prauserella</taxon>
    </lineage>
</organism>
<keyword evidence="4" id="KW-1185">Reference proteome</keyword>
<dbReference type="RefSeq" id="WP_091803268.1">
    <property type="nucleotide sequence ID" value="NZ_CP016353.1"/>
</dbReference>
<dbReference type="Gene3D" id="3.30.70.2390">
    <property type="match status" value="1"/>
</dbReference>
<proteinExistence type="predicted"/>
<evidence type="ECO:0000256" key="1">
    <source>
        <dbReference type="SAM" id="MobiDB-lite"/>
    </source>
</evidence>
<accession>A0A222VWN7</accession>
<dbReference type="InterPro" id="IPR027381">
    <property type="entry name" value="LytR/CpsA/Psr_C"/>
</dbReference>
<reference evidence="3 4" key="1">
    <citation type="submission" date="2016-10" db="EMBL/GenBank/DDBJ databases">
        <authorList>
            <person name="de Groot N.N."/>
        </authorList>
    </citation>
    <scope>NUCLEOTIDE SEQUENCE [LARGE SCALE GENOMIC DNA]</scope>
    <source>
        <strain evidence="3 4">CGMCC 4.5506</strain>
    </source>
</reference>
<gene>
    <name evidence="3" type="ORF">SAMN05421630_104291</name>
</gene>
<dbReference type="Proteomes" id="UP000199494">
    <property type="component" value="Unassembled WGS sequence"/>
</dbReference>
<feature type="region of interest" description="Disordered" evidence="1">
    <location>
        <begin position="33"/>
        <end position="111"/>
    </location>
</feature>
<sequence>MSIFDGLSRPMRAAGLGLLAVAVVAAVIGGVTLVGNGSPSDERAEPTASQTSTSETDGRQGSPSESQDDTEPSSPAPSSPSAPSSAPASPSQSGEPSRPPQGEQGDDKPASVKSVAVRVYNNSTIKGLAQDAAGDFTAQGWNVVETANYSAGVIPTTTVYFRQGTDEEQAARELADKFGMRVEPRFEGIAESSPGVIVIVTKDFEGTNRGK</sequence>
<dbReference type="STRING" id="530584.SAMN05421630_104291"/>
<evidence type="ECO:0000259" key="2">
    <source>
        <dbReference type="Pfam" id="PF13399"/>
    </source>
</evidence>
<dbReference type="Pfam" id="PF13399">
    <property type="entry name" value="LytR_C"/>
    <property type="match status" value="1"/>
</dbReference>
<dbReference type="OrthoDB" id="4427486at2"/>
<evidence type="ECO:0000313" key="4">
    <source>
        <dbReference type="Proteomes" id="UP000199494"/>
    </source>
</evidence>
<feature type="compositionally biased region" description="Polar residues" evidence="1">
    <location>
        <begin position="47"/>
        <end position="65"/>
    </location>
</feature>
<feature type="compositionally biased region" description="Low complexity" evidence="1">
    <location>
        <begin position="81"/>
        <end position="91"/>
    </location>
</feature>
<feature type="domain" description="LytR/CpsA/Psr regulator C-terminal" evidence="2">
    <location>
        <begin position="114"/>
        <end position="204"/>
    </location>
</feature>
<evidence type="ECO:0000313" key="3">
    <source>
        <dbReference type="EMBL" id="SDC88659.1"/>
    </source>
</evidence>
<dbReference type="KEGG" id="pmad:BAY61_28230"/>
<dbReference type="EMBL" id="FMZE01000004">
    <property type="protein sequence ID" value="SDC88659.1"/>
    <property type="molecule type" value="Genomic_DNA"/>
</dbReference>